<accession>A0AA38NXN5</accession>
<dbReference type="SUPFAM" id="SSF52047">
    <property type="entry name" value="RNI-like"/>
    <property type="match status" value="1"/>
</dbReference>
<comment type="caution">
    <text evidence="1">The sequence shown here is derived from an EMBL/GenBank/DDBJ whole genome shotgun (WGS) entry which is preliminary data.</text>
</comment>
<dbReference type="SUPFAM" id="SSF81383">
    <property type="entry name" value="F-box domain"/>
    <property type="match status" value="1"/>
</dbReference>
<keyword evidence="2" id="KW-1185">Reference proteome</keyword>
<gene>
    <name evidence="1" type="ORF">F5878DRAFT_646681</name>
</gene>
<name>A0AA38NXN5_9AGAR</name>
<dbReference type="EMBL" id="MU806923">
    <property type="protein sequence ID" value="KAJ3832548.1"/>
    <property type="molecule type" value="Genomic_DNA"/>
</dbReference>
<sequence>MASPLFQCHPMDTKPLSQDLLDLIPNEIYDSIISHISSTSALKNCSLTCKAWLQASWKNLFSRRTIVVDCNNFEAFLQLIELDTQSITIIRYIRFLHIEQGDSRLLYRSTGPRNPQSFQFDDFLPRFVGLASVKTLELGWIRQDIGPTTISALRNNFGGVSALELNSVVLPAAGQLLDILLSFPSLSSLTLAGVQISRCSDEPYNSNYKWDQTVLSQHAPPKLTELSCNLPRDETIFIFSWLTAHGISSIRKLTVTLIHESSNIAISGYLLEFGLALEELTIGNVTQIIPQRFDLSPCTNLTKLAISIEYRISSSAFSMEVPPKDIFVPLFDILDTVSTDHLEEVKIRLRPNGHLTEEDYSLFDWEGLALVVKHPRFANNGNRERTKFKLVAPWKHYDAVRRVVRRNISGVDSELGDVIRVGGWGGPKRMMH</sequence>
<evidence type="ECO:0000313" key="2">
    <source>
        <dbReference type="Proteomes" id="UP001163846"/>
    </source>
</evidence>
<protein>
    <recommendedName>
        <fullName evidence="3">F-box domain-containing protein</fullName>
    </recommendedName>
</protein>
<evidence type="ECO:0000313" key="1">
    <source>
        <dbReference type="EMBL" id="KAJ3832548.1"/>
    </source>
</evidence>
<organism evidence="1 2">
    <name type="scientific">Lentinula raphanica</name>
    <dbReference type="NCBI Taxonomy" id="153919"/>
    <lineage>
        <taxon>Eukaryota</taxon>
        <taxon>Fungi</taxon>
        <taxon>Dikarya</taxon>
        <taxon>Basidiomycota</taxon>
        <taxon>Agaricomycotina</taxon>
        <taxon>Agaricomycetes</taxon>
        <taxon>Agaricomycetidae</taxon>
        <taxon>Agaricales</taxon>
        <taxon>Marasmiineae</taxon>
        <taxon>Omphalotaceae</taxon>
        <taxon>Lentinula</taxon>
    </lineage>
</organism>
<reference evidence="1" key="1">
    <citation type="submission" date="2022-08" db="EMBL/GenBank/DDBJ databases">
        <authorList>
            <consortium name="DOE Joint Genome Institute"/>
            <person name="Min B."/>
            <person name="Riley R."/>
            <person name="Sierra-Patev S."/>
            <person name="Naranjo-Ortiz M."/>
            <person name="Looney B."/>
            <person name="Konkel Z."/>
            <person name="Slot J.C."/>
            <person name="Sakamoto Y."/>
            <person name="Steenwyk J.L."/>
            <person name="Rokas A."/>
            <person name="Carro J."/>
            <person name="Camarero S."/>
            <person name="Ferreira P."/>
            <person name="Molpeceres G."/>
            <person name="Ruiz-Duenas F.J."/>
            <person name="Serrano A."/>
            <person name="Henrissat B."/>
            <person name="Drula E."/>
            <person name="Hughes K.W."/>
            <person name="Mata J.L."/>
            <person name="Ishikawa N.K."/>
            <person name="Vargas-Isla R."/>
            <person name="Ushijima S."/>
            <person name="Smith C.A."/>
            <person name="Ahrendt S."/>
            <person name="Andreopoulos W."/>
            <person name="He G."/>
            <person name="Labutti K."/>
            <person name="Lipzen A."/>
            <person name="Ng V."/>
            <person name="Sandor L."/>
            <person name="Barry K."/>
            <person name="Martinez A.T."/>
            <person name="Xiao Y."/>
            <person name="Gibbons J.G."/>
            <person name="Terashima K."/>
            <person name="Hibbett D.S."/>
            <person name="Grigoriev I.V."/>
        </authorList>
    </citation>
    <scope>NUCLEOTIDE SEQUENCE</scope>
    <source>
        <strain evidence="1">TFB9207</strain>
    </source>
</reference>
<evidence type="ECO:0008006" key="3">
    <source>
        <dbReference type="Google" id="ProtNLM"/>
    </source>
</evidence>
<proteinExistence type="predicted"/>
<dbReference type="AlphaFoldDB" id="A0AA38NXN5"/>
<dbReference type="Proteomes" id="UP001163846">
    <property type="component" value="Unassembled WGS sequence"/>
</dbReference>
<dbReference type="InterPro" id="IPR036047">
    <property type="entry name" value="F-box-like_dom_sf"/>
</dbReference>